<dbReference type="EMBL" id="KZ305025">
    <property type="protein sequence ID" value="PIA55381.1"/>
    <property type="molecule type" value="Genomic_DNA"/>
</dbReference>
<evidence type="ECO:0000256" key="4">
    <source>
        <dbReference type="ARBA" id="ARBA00022679"/>
    </source>
</evidence>
<dbReference type="Pfam" id="PF22600">
    <property type="entry name" value="MTPAP-like_central"/>
    <property type="match status" value="1"/>
</dbReference>
<dbReference type="InterPro" id="IPR043519">
    <property type="entry name" value="NT_sf"/>
</dbReference>
<dbReference type="GO" id="GO:0043634">
    <property type="term" value="P:polyadenylation-dependent ncRNA catabolic process"/>
    <property type="evidence" value="ECO:0007669"/>
    <property type="project" value="TreeGrafter"/>
</dbReference>
<evidence type="ECO:0000256" key="5">
    <source>
        <dbReference type="ARBA" id="ARBA00022723"/>
    </source>
</evidence>
<sequence length="557" mass="62331">MEIDGFLYETLQPLTSLITTTTDSSLSILNSPDSNSPQDDDDDSEHHYSVYRNQVSSSTTLVNPSSSELTAAIDYFSLDVIVDEKDEEEDLGIKTPKTPPIPVSTELERNLEKGWFRANSKFKSPMLQLHKEILDFCEFLSPTPEEEVLRNEAVDGVFGVVKYIWPHCKVEVFGSFKTGLYLPTSDIDVVIFDSQVKTPQMGLIALSRALSQKGIAKKIQVIAKARVPIIKFIEKRSGVAFDISFDVDNGPKAALFIKDAVSRIPPLRPLCLILKVFLQQRELNEVYSGGIGSYALLTMLIAQLQMHWKGQYFQAWNASLEQNLGVLLVNFFEFYGRKLNIWDVGVSCKAGGTFFLKNKKGFLNGDRPHLLSIEDPQAPENDIGKNSYNYSQIRSAFGMAFCTLTSAKTILNLGRNRSILGTIIRPDRLLLERKGGVNGEMTFESLLPGAGEPVHSRQHSEQEVVGNWQFNDDEEEPFPRENLALDEDRSHSSKKRKKAWKEKRLSLSNGKEVIQLKGENKKKKSKKRKSNKNEDAGYSGGAGSGPYVSGSPYGRSR</sequence>
<dbReference type="Pfam" id="PF03828">
    <property type="entry name" value="PAP_assoc"/>
    <property type="match status" value="1"/>
</dbReference>
<evidence type="ECO:0000256" key="1">
    <source>
        <dbReference type="ARBA" id="ARBA00001936"/>
    </source>
</evidence>
<dbReference type="InterPro" id="IPR002058">
    <property type="entry name" value="PAP_assoc"/>
</dbReference>
<dbReference type="Gene3D" id="1.10.1410.10">
    <property type="match status" value="1"/>
</dbReference>
<feature type="region of interest" description="Disordered" evidence="7">
    <location>
        <begin position="480"/>
        <end position="557"/>
    </location>
</feature>
<dbReference type="PANTHER" id="PTHR23092">
    <property type="entry name" value="POLY(A) RNA POLYMERASE"/>
    <property type="match status" value="1"/>
</dbReference>
<feature type="compositionally biased region" description="Basic residues" evidence="7">
    <location>
        <begin position="520"/>
        <end position="530"/>
    </location>
</feature>
<feature type="compositionally biased region" description="Basic residues" evidence="7">
    <location>
        <begin position="492"/>
        <end position="501"/>
    </location>
</feature>
<proteinExistence type="inferred from homology"/>
<dbReference type="GO" id="GO:1990817">
    <property type="term" value="F:poly(A) RNA polymerase activity"/>
    <property type="evidence" value="ECO:0007669"/>
    <property type="project" value="UniProtKB-EC"/>
</dbReference>
<keyword evidence="5" id="KW-0479">Metal-binding</keyword>
<dbReference type="OrthoDB" id="273917at2759"/>
<dbReference type="PANTHER" id="PTHR23092:SF15">
    <property type="entry name" value="INACTIVE NON-CANONICAL POLY(A) RNA POLYMERASE PROTEIN TRF4-2-RELATED"/>
    <property type="match status" value="1"/>
</dbReference>
<comment type="similarity">
    <text evidence="2">Belongs to the DNA polymerase type-B-like family.</text>
</comment>
<dbReference type="FunFam" id="3.30.460.10:FF:000006">
    <property type="entry name" value="non-canonical poly(A) RNA polymerase PAPD5"/>
    <property type="match status" value="1"/>
</dbReference>
<dbReference type="STRING" id="218851.A0A2G5EI59"/>
<evidence type="ECO:0000259" key="8">
    <source>
        <dbReference type="Pfam" id="PF03828"/>
    </source>
</evidence>
<protein>
    <recommendedName>
        <fullName evidence="3">polynucleotide adenylyltransferase</fullName>
        <ecNumber evidence="3">2.7.7.19</ecNumber>
    </recommendedName>
</protein>
<keyword evidence="6" id="KW-0460">Magnesium</keyword>
<reference evidence="10 11" key="1">
    <citation type="submission" date="2017-09" db="EMBL/GenBank/DDBJ databases">
        <title>WGS assembly of Aquilegia coerulea Goldsmith.</title>
        <authorList>
            <person name="Hodges S."/>
            <person name="Kramer E."/>
            <person name="Nordborg M."/>
            <person name="Tomkins J."/>
            <person name="Borevitz J."/>
            <person name="Derieg N."/>
            <person name="Yan J."/>
            <person name="Mihaltcheva S."/>
            <person name="Hayes R.D."/>
            <person name="Rokhsar D."/>
        </authorList>
    </citation>
    <scope>NUCLEOTIDE SEQUENCE [LARGE SCALE GENOMIC DNA]</scope>
    <source>
        <strain evidence="11">cv. Goldsmith</strain>
    </source>
</reference>
<dbReference type="Proteomes" id="UP000230069">
    <property type="component" value="Unassembled WGS sequence"/>
</dbReference>
<name>A0A2G5EI59_AQUCA</name>
<dbReference type="GO" id="GO:0003729">
    <property type="term" value="F:mRNA binding"/>
    <property type="evidence" value="ECO:0007669"/>
    <property type="project" value="TreeGrafter"/>
</dbReference>
<keyword evidence="11" id="KW-1185">Reference proteome</keyword>
<dbReference type="SUPFAM" id="SSF81631">
    <property type="entry name" value="PAP/OAS1 substrate-binding domain"/>
    <property type="match status" value="1"/>
</dbReference>
<evidence type="ECO:0000256" key="6">
    <source>
        <dbReference type="ARBA" id="ARBA00022842"/>
    </source>
</evidence>
<dbReference type="Gene3D" id="3.30.460.10">
    <property type="entry name" value="Beta Polymerase, domain 2"/>
    <property type="match status" value="1"/>
</dbReference>
<dbReference type="FunFam" id="1.10.1410.10:FF:000009">
    <property type="entry name" value="Poly(A) RNA polymerase cid14"/>
    <property type="match status" value="1"/>
</dbReference>
<feature type="compositionally biased region" description="Low complexity" evidence="7">
    <location>
        <begin position="25"/>
        <end position="37"/>
    </location>
</feature>
<dbReference type="FunCoup" id="A0A2G5EI59">
    <property type="interactions" value="2005"/>
</dbReference>
<dbReference type="EC" id="2.7.7.19" evidence="3"/>
<comment type="cofactor">
    <cofactor evidence="1">
        <name>Mn(2+)</name>
        <dbReference type="ChEBI" id="CHEBI:29035"/>
    </cofactor>
</comment>
<dbReference type="GO" id="GO:0046872">
    <property type="term" value="F:metal ion binding"/>
    <property type="evidence" value="ECO:0007669"/>
    <property type="project" value="UniProtKB-KW"/>
</dbReference>
<evidence type="ECO:0000259" key="9">
    <source>
        <dbReference type="Pfam" id="PF22600"/>
    </source>
</evidence>
<accession>A0A2G5EI59</accession>
<feature type="domain" description="Poly(A) RNA polymerase mitochondrial-like central palm" evidence="9">
    <location>
        <begin position="129"/>
        <end position="250"/>
    </location>
</feature>
<dbReference type="GO" id="GO:0005730">
    <property type="term" value="C:nucleolus"/>
    <property type="evidence" value="ECO:0007669"/>
    <property type="project" value="TreeGrafter"/>
</dbReference>
<keyword evidence="4" id="KW-0808">Transferase</keyword>
<evidence type="ECO:0000313" key="11">
    <source>
        <dbReference type="Proteomes" id="UP000230069"/>
    </source>
</evidence>
<dbReference type="SUPFAM" id="SSF81301">
    <property type="entry name" value="Nucleotidyltransferase"/>
    <property type="match status" value="1"/>
</dbReference>
<evidence type="ECO:0000313" key="10">
    <source>
        <dbReference type="EMBL" id="PIA55381.1"/>
    </source>
</evidence>
<evidence type="ECO:0000256" key="7">
    <source>
        <dbReference type="SAM" id="MobiDB-lite"/>
    </source>
</evidence>
<dbReference type="CDD" id="cd05402">
    <property type="entry name" value="NT_PAP_TUTase"/>
    <property type="match status" value="1"/>
</dbReference>
<feature type="region of interest" description="Disordered" evidence="7">
    <location>
        <begin position="25"/>
        <end position="46"/>
    </location>
</feature>
<dbReference type="GO" id="GO:0031499">
    <property type="term" value="C:TRAMP complex"/>
    <property type="evidence" value="ECO:0007669"/>
    <property type="project" value="TreeGrafter"/>
</dbReference>
<dbReference type="GO" id="GO:0031123">
    <property type="term" value="P:RNA 3'-end processing"/>
    <property type="evidence" value="ECO:0007669"/>
    <property type="project" value="TreeGrafter"/>
</dbReference>
<dbReference type="InterPro" id="IPR045862">
    <property type="entry name" value="Trf4-like"/>
</dbReference>
<organism evidence="10 11">
    <name type="scientific">Aquilegia coerulea</name>
    <name type="common">Rocky mountain columbine</name>
    <dbReference type="NCBI Taxonomy" id="218851"/>
    <lineage>
        <taxon>Eukaryota</taxon>
        <taxon>Viridiplantae</taxon>
        <taxon>Streptophyta</taxon>
        <taxon>Embryophyta</taxon>
        <taxon>Tracheophyta</taxon>
        <taxon>Spermatophyta</taxon>
        <taxon>Magnoliopsida</taxon>
        <taxon>Ranunculales</taxon>
        <taxon>Ranunculaceae</taxon>
        <taxon>Thalictroideae</taxon>
        <taxon>Aquilegia</taxon>
    </lineage>
</organism>
<feature type="compositionally biased region" description="Low complexity" evidence="7">
    <location>
        <begin position="545"/>
        <end position="557"/>
    </location>
</feature>
<feature type="domain" description="PAP-associated" evidence="8">
    <location>
        <begin position="323"/>
        <end position="381"/>
    </location>
</feature>
<dbReference type="AlphaFoldDB" id="A0A2G5EI59"/>
<dbReference type="InterPro" id="IPR054708">
    <property type="entry name" value="MTPAP-like_central"/>
</dbReference>
<evidence type="ECO:0000256" key="2">
    <source>
        <dbReference type="ARBA" id="ARBA00008593"/>
    </source>
</evidence>
<gene>
    <name evidence="10" type="ORF">AQUCO_00800265v1</name>
</gene>
<dbReference type="InParanoid" id="A0A2G5EI59"/>
<evidence type="ECO:0000256" key="3">
    <source>
        <dbReference type="ARBA" id="ARBA00012388"/>
    </source>
</evidence>